<keyword evidence="4 7" id="KW-0812">Transmembrane</keyword>
<comment type="subcellular location">
    <subcellularLocation>
        <location evidence="7">Cell inner membrane</location>
        <topology evidence="7">Multi-pass membrane protein</topology>
    </subcellularLocation>
    <subcellularLocation>
        <location evidence="1">Cell membrane</location>
        <topology evidence="1">Multi-pass membrane protein</topology>
    </subcellularLocation>
</comment>
<dbReference type="PROSITE" id="PS01246">
    <property type="entry name" value="UPF0003"/>
    <property type="match status" value="1"/>
</dbReference>
<evidence type="ECO:0000256" key="1">
    <source>
        <dbReference type="ARBA" id="ARBA00004651"/>
    </source>
</evidence>
<keyword evidence="9" id="KW-0732">Signal</keyword>
<dbReference type="InterPro" id="IPR049278">
    <property type="entry name" value="MS_channel_C"/>
</dbReference>
<evidence type="ECO:0000256" key="9">
    <source>
        <dbReference type="SAM" id="SignalP"/>
    </source>
</evidence>
<proteinExistence type="inferred from homology"/>
<evidence type="ECO:0000256" key="5">
    <source>
        <dbReference type="ARBA" id="ARBA00022989"/>
    </source>
</evidence>
<dbReference type="RefSeq" id="WP_253560142.1">
    <property type="nucleotide sequence ID" value="NZ_JACIEW010000004.1"/>
</dbReference>
<feature type="transmembrane region" description="Helical" evidence="7">
    <location>
        <begin position="183"/>
        <end position="205"/>
    </location>
</feature>
<dbReference type="Gene3D" id="3.30.1340.30">
    <property type="match status" value="1"/>
</dbReference>
<accession>A0A7W6IMB9</accession>
<keyword evidence="12" id="KW-1185">Reference proteome</keyword>
<dbReference type="Pfam" id="PF04972">
    <property type="entry name" value="BON"/>
    <property type="match status" value="1"/>
</dbReference>
<dbReference type="PROSITE" id="PS50914">
    <property type="entry name" value="BON"/>
    <property type="match status" value="1"/>
</dbReference>
<keyword evidence="7" id="KW-0406">Ion transport</keyword>
<dbReference type="InterPro" id="IPR045275">
    <property type="entry name" value="MscS_archaea/bacteria_type"/>
</dbReference>
<dbReference type="Proteomes" id="UP000547011">
    <property type="component" value="Unassembled WGS sequence"/>
</dbReference>
<keyword evidence="5 7" id="KW-1133">Transmembrane helix</keyword>
<dbReference type="AlphaFoldDB" id="A0A7W6IMB9"/>
<keyword evidence="7" id="KW-0997">Cell inner membrane</keyword>
<keyword evidence="7" id="KW-0407">Ion channel</keyword>
<dbReference type="PANTHER" id="PTHR30221">
    <property type="entry name" value="SMALL-CONDUCTANCE MECHANOSENSITIVE CHANNEL"/>
    <property type="match status" value="1"/>
</dbReference>
<dbReference type="SUPFAM" id="SSF50182">
    <property type="entry name" value="Sm-like ribonucleoproteins"/>
    <property type="match status" value="1"/>
</dbReference>
<keyword evidence="6 7" id="KW-0472">Membrane</keyword>
<dbReference type="Gene3D" id="1.10.287.1260">
    <property type="match status" value="1"/>
</dbReference>
<dbReference type="Pfam" id="PF21082">
    <property type="entry name" value="MS_channel_3rd"/>
    <property type="match status" value="1"/>
</dbReference>
<comment type="subunit">
    <text evidence="7">Homoheptamer.</text>
</comment>
<dbReference type="InterPro" id="IPR006686">
    <property type="entry name" value="MscS_channel_CS"/>
</dbReference>
<gene>
    <name evidence="11" type="ORF">GGR20_001892</name>
</gene>
<dbReference type="EMBL" id="JACIEW010000004">
    <property type="protein sequence ID" value="MBB4052249.1"/>
    <property type="molecule type" value="Genomic_DNA"/>
</dbReference>
<organism evidence="11 12">
    <name type="scientific">Devosia subaequoris</name>
    <dbReference type="NCBI Taxonomy" id="395930"/>
    <lineage>
        <taxon>Bacteria</taxon>
        <taxon>Pseudomonadati</taxon>
        <taxon>Pseudomonadota</taxon>
        <taxon>Alphaproteobacteria</taxon>
        <taxon>Hyphomicrobiales</taxon>
        <taxon>Devosiaceae</taxon>
        <taxon>Devosia</taxon>
    </lineage>
</organism>
<keyword evidence="3" id="KW-1003">Cell membrane</keyword>
<evidence type="ECO:0000256" key="7">
    <source>
        <dbReference type="RuleBase" id="RU369025"/>
    </source>
</evidence>
<dbReference type="PANTHER" id="PTHR30221:SF1">
    <property type="entry name" value="SMALL-CONDUCTANCE MECHANOSENSITIVE CHANNEL"/>
    <property type="match status" value="1"/>
</dbReference>
<dbReference type="Pfam" id="PF00924">
    <property type="entry name" value="MS_channel_2nd"/>
    <property type="match status" value="1"/>
</dbReference>
<comment type="caution">
    <text evidence="7">Lacks conserved residue(s) required for the propagation of feature annotation.</text>
</comment>
<reference evidence="11 12" key="1">
    <citation type="submission" date="2020-08" db="EMBL/GenBank/DDBJ databases">
        <title>Genomic Encyclopedia of Type Strains, Phase IV (KMG-IV): sequencing the most valuable type-strain genomes for metagenomic binning, comparative biology and taxonomic classification.</title>
        <authorList>
            <person name="Goeker M."/>
        </authorList>
    </citation>
    <scope>NUCLEOTIDE SEQUENCE [LARGE SCALE GENOMIC DNA]</scope>
    <source>
        <strain evidence="11 12">DSM 23447</strain>
    </source>
</reference>
<dbReference type="InterPro" id="IPR023408">
    <property type="entry name" value="MscS_beta-dom_sf"/>
</dbReference>
<evidence type="ECO:0000313" key="11">
    <source>
        <dbReference type="EMBL" id="MBB4052249.1"/>
    </source>
</evidence>
<evidence type="ECO:0000256" key="8">
    <source>
        <dbReference type="SAM" id="MobiDB-lite"/>
    </source>
</evidence>
<dbReference type="InterPro" id="IPR010920">
    <property type="entry name" value="LSM_dom_sf"/>
</dbReference>
<dbReference type="InterPro" id="IPR006685">
    <property type="entry name" value="MscS_channel_2nd"/>
</dbReference>
<dbReference type="Gene3D" id="2.30.30.60">
    <property type="match status" value="1"/>
</dbReference>
<feature type="transmembrane region" description="Helical" evidence="7">
    <location>
        <begin position="211"/>
        <end position="232"/>
    </location>
</feature>
<evidence type="ECO:0000256" key="4">
    <source>
        <dbReference type="ARBA" id="ARBA00022692"/>
    </source>
</evidence>
<feature type="region of interest" description="Disordered" evidence="8">
    <location>
        <begin position="412"/>
        <end position="467"/>
    </location>
</feature>
<sequence>MARAAKASAQWVRSLVAAVCLLFFSSAGMAQLLEPADPAGMEDAPLAQQVEVVPGASDAQIAARLSDILRATEWYEAPQVTVTDGVAFLDGTTDSQLRRNWAGSLAEKTQGVVAVVNRIAVDADVGSTFGRAWVESVGLAQQALQAWPLVVLAVVVIVAAWLVSVLVLRIARHVLTGRIESPLLLSVVVRAISIPVFLLGIYFVLRVAGLTQLALTVLGGTGLIGIIIGFAFRDIAENFLASLLLSMRNPFSGGDLIEVAGHTGIVQNLNTRSTVLLTLDGNHVQIPNATVFKSTIKNYSSIPSRRAEFMVGIGYDSSVSLAQRLIGEVLNKHPAVLGQPEPLVLVDELGDATINLRVFYWFDSVSYSPAKINSALLRQTKNALLQGGIEMPDPAREVVFPKGVPIVQMDAAPRQTAETSADRPAQPPHEESSDATAEEGDLSNESKSMEHTEGRVPESEINLLSRR</sequence>
<dbReference type="GO" id="GO:0005886">
    <property type="term" value="C:plasma membrane"/>
    <property type="evidence" value="ECO:0007669"/>
    <property type="project" value="UniProtKB-SubCell"/>
</dbReference>
<evidence type="ECO:0000256" key="6">
    <source>
        <dbReference type="ARBA" id="ARBA00023136"/>
    </source>
</evidence>
<dbReference type="InterPro" id="IPR007055">
    <property type="entry name" value="BON_dom"/>
</dbReference>
<evidence type="ECO:0000313" key="12">
    <source>
        <dbReference type="Proteomes" id="UP000547011"/>
    </source>
</evidence>
<keyword evidence="7" id="KW-0813">Transport</keyword>
<dbReference type="Gene3D" id="3.30.70.100">
    <property type="match status" value="1"/>
</dbReference>
<comment type="similarity">
    <text evidence="2 7">Belongs to the MscS (TC 1.A.23) family.</text>
</comment>
<feature type="chain" id="PRO_5031122895" description="Small-conductance mechanosensitive channel" evidence="9">
    <location>
        <begin position="31"/>
        <end position="467"/>
    </location>
</feature>
<evidence type="ECO:0000259" key="10">
    <source>
        <dbReference type="PROSITE" id="PS50914"/>
    </source>
</evidence>
<name>A0A7W6IMB9_9HYPH</name>
<dbReference type="SUPFAM" id="SSF82689">
    <property type="entry name" value="Mechanosensitive channel protein MscS (YggB), C-terminal domain"/>
    <property type="match status" value="1"/>
</dbReference>
<comment type="function">
    <text evidence="7">Mechanosensitive channel that participates in the regulation of osmotic pressure changes within the cell, opening in response to stretch forces in the membrane lipid bilayer, without the need for other proteins. Contributes to normal resistance to hypoosmotic shock. Forms an ion channel of 1.0 nanosiemens conductance with a slight preference for anions.</text>
</comment>
<dbReference type="InterPro" id="IPR011066">
    <property type="entry name" value="MscS_channel_C_sf"/>
</dbReference>
<protein>
    <recommendedName>
        <fullName evidence="7">Small-conductance mechanosensitive channel</fullName>
    </recommendedName>
</protein>
<evidence type="ECO:0000256" key="2">
    <source>
        <dbReference type="ARBA" id="ARBA00008017"/>
    </source>
</evidence>
<feature type="compositionally biased region" description="Basic and acidic residues" evidence="8">
    <location>
        <begin position="447"/>
        <end position="458"/>
    </location>
</feature>
<feature type="signal peptide" evidence="9">
    <location>
        <begin position="1"/>
        <end position="30"/>
    </location>
</feature>
<feature type="domain" description="BON" evidence="10">
    <location>
        <begin position="57"/>
        <end position="123"/>
    </location>
</feature>
<evidence type="ECO:0000256" key="3">
    <source>
        <dbReference type="ARBA" id="ARBA00022475"/>
    </source>
</evidence>
<feature type="transmembrane region" description="Helical" evidence="7">
    <location>
        <begin position="146"/>
        <end position="171"/>
    </location>
</feature>
<dbReference type="GO" id="GO:0008381">
    <property type="term" value="F:mechanosensitive monoatomic ion channel activity"/>
    <property type="evidence" value="ECO:0007669"/>
    <property type="project" value="InterPro"/>
</dbReference>
<comment type="caution">
    <text evidence="11">The sequence shown here is derived from an EMBL/GenBank/DDBJ whole genome shotgun (WGS) entry which is preliminary data.</text>
</comment>